<name>A0ABY6HWY7_9ARCH</name>
<gene>
    <name evidence="2" type="ORF">NEF87_004326</name>
</gene>
<proteinExistence type="predicted"/>
<dbReference type="Proteomes" id="UP001208689">
    <property type="component" value="Chromosome"/>
</dbReference>
<dbReference type="CDD" id="cd00761">
    <property type="entry name" value="Glyco_tranf_GTA_type"/>
    <property type="match status" value="1"/>
</dbReference>
<dbReference type="Gene3D" id="3.90.550.10">
    <property type="entry name" value="Spore Coat Polysaccharide Biosynthesis Protein SpsA, Chain A"/>
    <property type="match status" value="1"/>
</dbReference>
<accession>A0ABY6HWY7</accession>
<protein>
    <recommendedName>
        <fullName evidence="1">Glycosyltransferase 2-like domain-containing protein</fullName>
    </recommendedName>
</protein>
<dbReference type="InterPro" id="IPR001173">
    <property type="entry name" value="Glyco_trans_2-like"/>
</dbReference>
<dbReference type="EMBL" id="CP104013">
    <property type="protein sequence ID" value="UYP48041.1"/>
    <property type="molecule type" value="Genomic_DNA"/>
</dbReference>
<evidence type="ECO:0000313" key="3">
    <source>
        <dbReference type="Proteomes" id="UP001208689"/>
    </source>
</evidence>
<evidence type="ECO:0000313" key="2">
    <source>
        <dbReference type="EMBL" id="UYP48041.1"/>
    </source>
</evidence>
<dbReference type="InterPro" id="IPR031042">
    <property type="entry name" value="Glyco_TIGR04440"/>
</dbReference>
<dbReference type="Pfam" id="PF00535">
    <property type="entry name" value="Glycos_transf_2"/>
    <property type="match status" value="1"/>
</dbReference>
<feature type="domain" description="Glycosyltransferase 2-like" evidence="1">
    <location>
        <begin position="9"/>
        <end position="171"/>
    </location>
</feature>
<reference evidence="2" key="1">
    <citation type="submission" date="2022-09" db="EMBL/GenBank/DDBJ databases">
        <title>Actin cytoskeleton and complex cell architecture in an #Asgard archaeon.</title>
        <authorList>
            <person name="Ponce Toledo R.I."/>
            <person name="Schleper C."/>
            <person name="Rodrigues Oliveira T."/>
            <person name="Wollweber F."/>
            <person name="Xu J."/>
            <person name="Rittmann S."/>
            <person name="Klingl A."/>
            <person name="Pilhofer M."/>
        </authorList>
    </citation>
    <scope>NUCLEOTIDE SEQUENCE</scope>
    <source>
        <strain evidence="2">B-35</strain>
    </source>
</reference>
<dbReference type="NCBIfam" id="TIGR04440">
    <property type="entry name" value="glyco_TIGR04440"/>
    <property type="match status" value="1"/>
</dbReference>
<dbReference type="InterPro" id="IPR029044">
    <property type="entry name" value="Nucleotide-diphossugar_trans"/>
</dbReference>
<keyword evidence="3" id="KW-1185">Reference proteome</keyword>
<sequence length="369" mass="43619">MSRNEENLTIIIPTYNRPLYLERCLGYFNFTKCKYKIIVADSSCEKNKELNEIIIAKFPDINICYNNSFTLDTMLFRKIKTIIDQIETEYCVICADDDFIIPNKIKNSLNFLNSNPSFTAVAGYSIVFINERNIFKKPKVIWQNYHQQLFPYMNNTNENMKLRLNQTFSHYFPTFYYFHRTKFLKMIFEETLKFTNDYRFGELFPALTTTIHGKIKTLDFYSGAREFLEQSDGKVAEKISDFIEKGTYDHKFSKFKAGLVENILKTTNLSKVDAIRQIDEGMQLYLKIGSNLKKKKNGSSSFLTVKIRKIVVNIILSIKNSKINKIIRKKRFWAENFPEEEYFDDVRVIKNYLVHFYEIHDSKEGTKKL</sequence>
<dbReference type="SUPFAM" id="SSF53448">
    <property type="entry name" value="Nucleotide-diphospho-sugar transferases"/>
    <property type="match status" value="1"/>
</dbReference>
<organism evidence="2 3">
    <name type="scientific">Candidatus Lokiarchaeum ossiferum</name>
    <dbReference type="NCBI Taxonomy" id="2951803"/>
    <lineage>
        <taxon>Archaea</taxon>
        <taxon>Promethearchaeati</taxon>
        <taxon>Promethearchaeota</taxon>
        <taxon>Promethearchaeia</taxon>
        <taxon>Promethearchaeales</taxon>
        <taxon>Promethearchaeaceae</taxon>
        <taxon>Candidatus Lokiarchaeum</taxon>
    </lineage>
</organism>
<evidence type="ECO:0000259" key="1">
    <source>
        <dbReference type="Pfam" id="PF00535"/>
    </source>
</evidence>